<reference evidence="7 8" key="1">
    <citation type="submission" date="2018-05" db="EMBL/GenBank/DDBJ databases">
        <title>Marinifilum breve JC075T sp. nov., a marine bacterium isolated from Yongle Blue Hole in the South China Sea.</title>
        <authorList>
            <person name="Fu T."/>
        </authorList>
    </citation>
    <scope>NUCLEOTIDE SEQUENCE [LARGE SCALE GENOMIC DNA]</scope>
    <source>
        <strain evidence="7 8">JC075</strain>
    </source>
</reference>
<protein>
    <submittedName>
        <fullName evidence="7">Arylsulfatase</fullName>
    </submittedName>
</protein>
<evidence type="ECO:0000259" key="6">
    <source>
        <dbReference type="Pfam" id="PF00884"/>
    </source>
</evidence>
<dbReference type="GO" id="GO:0046872">
    <property type="term" value="F:metal ion binding"/>
    <property type="evidence" value="ECO:0007669"/>
    <property type="project" value="UniProtKB-KW"/>
</dbReference>
<comment type="similarity">
    <text evidence="1">Belongs to the sulfatase family.</text>
</comment>
<dbReference type="Pfam" id="PF00884">
    <property type="entry name" value="Sulfatase"/>
    <property type="match status" value="1"/>
</dbReference>
<evidence type="ECO:0000256" key="4">
    <source>
        <dbReference type="ARBA" id="ARBA00022837"/>
    </source>
</evidence>
<feature type="domain" description="Sulfatase N-terminal" evidence="6">
    <location>
        <begin position="40"/>
        <end position="308"/>
    </location>
</feature>
<dbReference type="PROSITE" id="PS00523">
    <property type="entry name" value="SULFATASE_1"/>
    <property type="match status" value="1"/>
</dbReference>
<sequence>MKTTIINSLLIGGSLLSASLLTSVSAAGSSPKDDKNLKKPNILWIVADDLGTDLGCYGNQSVKTENLDRLAGEGILFSNCYTVTAVCSPSRSGLITGMYPVSINCHQHRTRKEAMKKLPKGIKTITEYFEEAGYYTFNGSCEKPGKPGKEDYNFITDYEIYDGVDWRERKEGQPFFGQIQIHKPHRPFRRDTARPVDPSGLKVPPYWPDHTLIRQDMAFYLETVQLVDREVGKILARLKKDGLEENTYVFFVGDQGSPMVRHKQFLYDGGTNTPLIVRYPKKEHAKEVREELISNIDLAATALQLAGINIPAYMQGQNFLGAHKPRTEVFSMRDRRDESVDRIRAVRTGQFKYIRNFYPEKPYAQYNAYKRNQYPYLPLMEVLKESNRLSPVQLQFLSDSRPEEELYDLSSDPYEIYNLAEEASYKGIKKELKEKLEQWLEECDRATYPEDQGEIEYWKKQMAKMDSIWKVKKRLPLAPTNQEYVSWWEKKFESLFKSQESK</sequence>
<keyword evidence="2" id="KW-0479">Metal-binding</keyword>
<proteinExistence type="inferred from homology"/>
<dbReference type="InterPro" id="IPR017850">
    <property type="entry name" value="Alkaline_phosphatase_core_sf"/>
</dbReference>
<name>A0A2V4A398_9BACT</name>
<dbReference type="GO" id="GO:0004065">
    <property type="term" value="F:arylsulfatase activity"/>
    <property type="evidence" value="ECO:0007669"/>
    <property type="project" value="TreeGrafter"/>
</dbReference>
<dbReference type="SUPFAM" id="SSF53649">
    <property type="entry name" value="Alkaline phosphatase-like"/>
    <property type="match status" value="1"/>
</dbReference>
<evidence type="ECO:0000313" key="8">
    <source>
        <dbReference type="Proteomes" id="UP000248079"/>
    </source>
</evidence>
<comment type="caution">
    <text evidence="7">The sequence shown here is derived from an EMBL/GenBank/DDBJ whole genome shotgun (WGS) entry which is preliminary data.</text>
</comment>
<feature type="signal peptide" evidence="5">
    <location>
        <begin position="1"/>
        <end position="26"/>
    </location>
</feature>
<dbReference type="RefSeq" id="WP_110359277.1">
    <property type="nucleotide sequence ID" value="NZ_QFLI01000001.1"/>
</dbReference>
<organism evidence="7 8">
    <name type="scientific">Marinifilum breve</name>
    <dbReference type="NCBI Taxonomy" id="2184082"/>
    <lineage>
        <taxon>Bacteria</taxon>
        <taxon>Pseudomonadati</taxon>
        <taxon>Bacteroidota</taxon>
        <taxon>Bacteroidia</taxon>
        <taxon>Marinilabiliales</taxon>
        <taxon>Marinifilaceae</taxon>
    </lineage>
</organism>
<dbReference type="Gene3D" id="3.40.720.10">
    <property type="entry name" value="Alkaline Phosphatase, subunit A"/>
    <property type="match status" value="1"/>
</dbReference>
<dbReference type="EMBL" id="QFLI01000001">
    <property type="protein sequence ID" value="PXY03122.1"/>
    <property type="molecule type" value="Genomic_DNA"/>
</dbReference>
<gene>
    <name evidence="7" type="ORF">DF185_03280</name>
</gene>
<keyword evidence="3" id="KW-0378">Hydrolase</keyword>
<keyword evidence="8" id="KW-1185">Reference proteome</keyword>
<evidence type="ECO:0000313" key="7">
    <source>
        <dbReference type="EMBL" id="PXY03122.1"/>
    </source>
</evidence>
<dbReference type="PANTHER" id="PTHR42693">
    <property type="entry name" value="ARYLSULFATASE FAMILY MEMBER"/>
    <property type="match status" value="1"/>
</dbReference>
<keyword evidence="5" id="KW-0732">Signal</keyword>
<feature type="chain" id="PRO_5016082441" evidence="5">
    <location>
        <begin position="27"/>
        <end position="502"/>
    </location>
</feature>
<keyword evidence="4" id="KW-0106">Calcium</keyword>
<dbReference type="InterPro" id="IPR050738">
    <property type="entry name" value="Sulfatase"/>
</dbReference>
<dbReference type="PANTHER" id="PTHR42693:SF53">
    <property type="entry name" value="ENDO-4-O-SULFATASE"/>
    <property type="match status" value="1"/>
</dbReference>
<dbReference type="CDD" id="cd16027">
    <property type="entry name" value="SGSH"/>
    <property type="match status" value="1"/>
</dbReference>
<dbReference type="Proteomes" id="UP000248079">
    <property type="component" value="Unassembled WGS sequence"/>
</dbReference>
<dbReference type="InterPro" id="IPR000917">
    <property type="entry name" value="Sulfatase_N"/>
</dbReference>
<accession>A0A2V4A398</accession>
<evidence type="ECO:0000256" key="1">
    <source>
        <dbReference type="ARBA" id="ARBA00008779"/>
    </source>
</evidence>
<dbReference type="AlphaFoldDB" id="A0A2V4A398"/>
<evidence type="ECO:0000256" key="2">
    <source>
        <dbReference type="ARBA" id="ARBA00022723"/>
    </source>
</evidence>
<evidence type="ECO:0000256" key="3">
    <source>
        <dbReference type="ARBA" id="ARBA00022801"/>
    </source>
</evidence>
<dbReference type="InterPro" id="IPR024607">
    <property type="entry name" value="Sulfatase_CS"/>
</dbReference>
<dbReference type="OrthoDB" id="9765065at2"/>
<evidence type="ECO:0000256" key="5">
    <source>
        <dbReference type="SAM" id="SignalP"/>
    </source>
</evidence>